<dbReference type="Bgee" id="ENSLOCG00000006760">
    <property type="expression patterns" value="Expressed in ovary and 5 other cell types or tissues"/>
</dbReference>
<evidence type="ECO:0000313" key="2">
    <source>
        <dbReference type="Ensembl" id="ENSLOCP00000008207.1"/>
    </source>
</evidence>
<dbReference type="InParanoid" id="W5MIJ8"/>
<dbReference type="STRING" id="7918.ENSLOCP00000008207"/>
<proteinExistence type="predicted"/>
<dbReference type="CTD" id="219621"/>
<accession>W5MIJ8</accession>
<dbReference type="OrthoDB" id="2126027at2759"/>
<dbReference type="GeneTree" id="ENSGT00390000004181"/>
<reference evidence="3" key="1">
    <citation type="submission" date="2011-12" db="EMBL/GenBank/DDBJ databases">
        <title>The Draft Genome of Lepisosteus oculatus.</title>
        <authorList>
            <consortium name="The Broad Institute Genome Assembly &amp; Analysis Group"/>
            <consortium name="Computational R&amp;D Group"/>
            <consortium name="and Sequencing Platform"/>
            <person name="Di Palma F."/>
            <person name="Alfoldi J."/>
            <person name="Johnson J."/>
            <person name="Berlin A."/>
            <person name="Gnerre S."/>
            <person name="Jaffe D."/>
            <person name="MacCallum I."/>
            <person name="Young S."/>
            <person name="Walker B.J."/>
            <person name="Lander E.S."/>
            <person name="Lindblad-Toh K."/>
        </authorList>
    </citation>
    <scope>NUCLEOTIDE SEQUENCE [LARGE SCALE GENOMIC DNA]</scope>
</reference>
<dbReference type="RefSeq" id="XP_015202036.1">
    <property type="nucleotide sequence ID" value="XM_015346550.2"/>
</dbReference>
<dbReference type="InterPro" id="IPR032727">
    <property type="entry name" value="CLAMP"/>
</dbReference>
<dbReference type="Ensembl" id="ENSLOCT00000008217.1">
    <property type="protein sequence ID" value="ENSLOCP00000008207.1"/>
    <property type="gene ID" value="ENSLOCG00000006760.1"/>
</dbReference>
<reference evidence="2" key="3">
    <citation type="submission" date="2025-09" db="UniProtKB">
        <authorList>
            <consortium name="Ensembl"/>
        </authorList>
    </citation>
    <scope>IDENTIFICATION</scope>
</reference>
<dbReference type="eggNOG" id="ENOG502RTDR">
    <property type="taxonomic scope" value="Eukaryota"/>
</dbReference>
<dbReference type="RefSeq" id="XP_015202037.1">
    <property type="nucleotide sequence ID" value="XM_015346551.2"/>
</dbReference>
<dbReference type="Proteomes" id="UP000018468">
    <property type="component" value="Linkage group LG5"/>
</dbReference>
<dbReference type="OMA" id="LEDNIKW"/>
<sequence>MAGREKAKTQIKSQVENSGASANEKKHTEDHDKDTSENEHPLAWKFLSYSQVNLLLQLSVEEVEKQLEEILNFNNHQTCLKEAALLDYYVSGFRWAKEMNFTCQQVSGFMTLLCMALENIRDNQMPLAENFKEFYNAVVGTRQSTSAATEDGDNEFFSVGQVTSITEYMKSSLFQHYKLYEFLFTHPQEQLVLGIEESVEVLRSRDCLVVAPLEEGMPCEAFTQYVAPAPPEHSEDEFTEELEGNYEDKQNKANNEAKNAFECYAIDDVRSVLGPLTKDVLGSFQMEISEKLRVQEELYTARIDRLKNSSDS</sequence>
<organism evidence="2 3">
    <name type="scientific">Lepisosteus oculatus</name>
    <name type="common">Spotted gar</name>
    <dbReference type="NCBI Taxonomy" id="7918"/>
    <lineage>
        <taxon>Eukaryota</taxon>
        <taxon>Metazoa</taxon>
        <taxon>Chordata</taxon>
        <taxon>Craniata</taxon>
        <taxon>Vertebrata</taxon>
        <taxon>Euteleostomi</taxon>
        <taxon>Actinopterygii</taxon>
        <taxon>Neopterygii</taxon>
        <taxon>Holostei</taxon>
        <taxon>Semionotiformes</taxon>
        <taxon>Lepisosteidae</taxon>
        <taxon>Lepisosteus</taxon>
    </lineage>
</organism>
<feature type="region of interest" description="Disordered" evidence="1">
    <location>
        <begin position="1"/>
        <end position="37"/>
    </location>
</feature>
<dbReference type="PANTHER" id="PTHR28457">
    <property type="entry name" value="COILED-COIL DOMAIN-CONTAINING PROTEIN 189"/>
    <property type="match status" value="1"/>
</dbReference>
<evidence type="ECO:0000256" key="1">
    <source>
        <dbReference type="SAM" id="MobiDB-lite"/>
    </source>
</evidence>
<dbReference type="KEGG" id="loc:107077322"/>
<reference evidence="2" key="2">
    <citation type="submission" date="2025-08" db="UniProtKB">
        <authorList>
            <consortium name="Ensembl"/>
        </authorList>
    </citation>
    <scope>IDENTIFICATION</scope>
</reference>
<feature type="compositionally biased region" description="Polar residues" evidence="1">
    <location>
        <begin position="10"/>
        <end position="21"/>
    </location>
</feature>
<dbReference type="Pfam" id="PF14769">
    <property type="entry name" value="CLAMP"/>
    <property type="match status" value="1"/>
</dbReference>
<feature type="compositionally biased region" description="Basic and acidic residues" evidence="1">
    <location>
        <begin position="23"/>
        <end position="37"/>
    </location>
</feature>
<evidence type="ECO:0000313" key="3">
    <source>
        <dbReference type="Proteomes" id="UP000018468"/>
    </source>
</evidence>
<protein>
    <submittedName>
        <fullName evidence="2">Ciliary associated calcium binding coiled-coil 1</fullName>
    </submittedName>
</protein>
<dbReference type="AlphaFoldDB" id="W5MIJ8"/>
<keyword evidence="3" id="KW-1185">Reference proteome</keyword>
<dbReference type="PANTHER" id="PTHR28457:SF3">
    <property type="entry name" value="CILIARY-ASSOCIATED CALCIUM-BINDING COILED-COIL PROTEIN 1"/>
    <property type="match status" value="1"/>
</dbReference>
<dbReference type="GeneID" id="107077322"/>
<name>W5MIJ8_LEPOC</name>
<dbReference type="EMBL" id="AHAT01004095">
    <property type="status" value="NOT_ANNOTATED_CDS"/>
    <property type="molecule type" value="Genomic_DNA"/>
</dbReference>